<dbReference type="AlphaFoldDB" id="A0A409W8K0"/>
<comment type="caution">
    <text evidence="3">The sequence shown here is derived from an EMBL/GenBank/DDBJ whole genome shotgun (WGS) entry which is preliminary data.</text>
</comment>
<evidence type="ECO:0000256" key="1">
    <source>
        <dbReference type="SAM" id="SignalP"/>
    </source>
</evidence>
<evidence type="ECO:0000259" key="2">
    <source>
        <dbReference type="Pfam" id="PF07510"/>
    </source>
</evidence>
<dbReference type="Pfam" id="PF07510">
    <property type="entry name" value="GmrSD_C"/>
    <property type="match status" value="1"/>
</dbReference>
<reference evidence="3 4" key="1">
    <citation type="journal article" date="2018" name="Evol. Lett.">
        <title>Horizontal gene cluster transfer increased hallucinogenic mushroom diversity.</title>
        <authorList>
            <person name="Reynolds H.T."/>
            <person name="Vijayakumar V."/>
            <person name="Gluck-Thaler E."/>
            <person name="Korotkin H.B."/>
            <person name="Matheny P.B."/>
            <person name="Slot J.C."/>
        </authorList>
    </citation>
    <scope>NUCLEOTIDE SEQUENCE [LARGE SCALE GENOMIC DNA]</scope>
    <source>
        <strain evidence="3 4">2629</strain>
    </source>
</reference>
<proteinExistence type="predicted"/>
<dbReference type="EMBL" id="NHTK01005723">
    <property type="protein sequence ID" value="PPQ74823.1"/>
    <property type="molecule type" value="Genomic_DNA"/>
</dbReference>
<sequence length="201" mass="22307">MASTFLQLFMLITILVSCSLIKAELPTPVDAKTARKLLAELTVKADSNTPAYDRAKFGKSWITTVLDRDGKNVKTDPKTCNPISGTWISPYDEPSAETNNASKLDIDHVVPLKEAWVSGAKDWDDDQRIIFANDLKRPQLVAVSDSQNRKKGSKADVTGYLPPRASFVCTYVRAWVHVKHHYGLTIDAAEEDTLKTELAKC</sequence>
<feature type="signal peptide" evidence="1">
    <location>
        <begin position="1"/>
        <end position="23"/>
    </location>
</feature>
<gene>
    <name evidence="3" type="ORF">CVT24_003650</name>
</gene>
<evidence type="ECO:0000313" key="3">
    <source>
        <dbReference type="EMBL" id="PPQ74823.1"/>
    </source>
</evidence>
<dbReference type="OrthoDB" id="3162605at2759"/>
<organism evidence="3 4">
    <name type="scientific">Panaeolus cyanescens</name>
    <dbReference type="NCBI Taxonomy" id="181874"/>
    <lineage>
        <taxon>Eukaryota</taxon>
        <taxon>Fungi</taxon>
        <taxon>Dikarya</taxon>
        <taxon>Basidiomycota</taxon>
        <taxon>Agaricomycotina</taxon>
        <taxon>Agaricomycetes</taxon>
        <taxon>Agaricomycetidae</taxon>
        <taxon>Agaricales</taxon>
        <taxon>Agaricineae</taxon>
        <taxon>Galeropsidaceae</taxon>
        <taxon>Panaeolus</taxon>
    </lineage>
</organism>
<dbReference type="InterPro" id="IPR011089">
    <property type="entry name" value="GmrSD_C"/>
</dbReference>
<evidence type="ECO:0000313" key="4">
    <source>
        <dbReference type="Proteomes" id="UP000284842"/>
    </source>
</evidence>
<dbReference type="InParanoid" id="A0A409W8K0"/>
<dbReference type="STRING" id="181874.A0A409W8K0"/>
<keyword evidence="1" id="KW-0732">Signal</keyword>
<feature type="domain" description="GmrSD restriction endonucleases C-terminal" evidence="2">
    <location>
        <begin position="86"/>
        <end position="194"/>
    </location>
</feature>
<dbReference type="PANTHER" id="PTHR24094">
    <property type="entry name" value="SECRETED PROTEIN"/>
    <property type="match status" value="1"/>
</dbReference>
<protein>
    <recommendedName>
        <fullName evidence="2">GmrSD restriction endonucleases C-terminal domain-containing protein</fullName>
    </recommendedName>
</protein>
<dbReference type="PANTHER" id="PTHR24094:SF15">
    <property type="entry name" value="AMP-DEPENDENT SYNTHETASE_LIGASE DOMAIN-CONTAINING PROTEIN-RELATED"/>
    <property type="match status" value="1"/>
</dbReference>
<dbReference type="Proteomes" id="UP000284842">
    <property type="component" value="Unassembled WGS sequence"/>
</dbReference>
<feature type="chain" id="PRO_5019159632" description="GmrSD restriction endonucleases C-terminal domain-containing protein" evidence="1">
    <location>
        <begin position="24"/>
        <end position="201"/>
    </location>
</feature>
<keyword evidence="4" id="KW-1185">Reference proteome</keyword>
<accession>A0A409W8K0</accession>
<name>A0A409W8K0_9AGAR</name>